<dbReference type="PANTHER" id="PTHR36221:SF1">
    <property type="entry name" value="DUF742 DOMAIN-CONTAINING PROTEIN"/>
    <property type="match status" value="1"/>
</dbReference>
<dbReference type="STRING" id="380248.SAMN05216251_12747"/>
<dbReference type="InterPro" id="IPR007995">
    <property type="entry name" value="DUF742"/>
</dbReference>
<sequence length="128" mass="13595">MAVPTSRNPAAVAEPIPREPRTYAITRGRVQTTRDLRLEAQLVPGRHTARRPVSAEEAQILAACSIRSISVAEAAHTIGRPVWAARVLVSDLLDTGALAMPAAAPAPGRDPAVLRRVLAGLDALDRQP</sequence>
<accession>A0A1I2LD42</accession>
<evidence type="ECO:0000313" key="2">
    <source>
        <dbReference type="Proteomes" id="UP000199323"/>
    </source>
</evidence>
<name>A0A1I2LD42_9ACTN</name>
<dbReference type="RefSeq" id="WP_177246708.1">
    <property type="nucleotide sequence ID" value="NZ_FONG01000027.1"/>
</dbReference>
<evidence type="ECO:0008006" key="3">
    <source>
        <dbReference type="Google" id="ProtNLM"/>
    </source>
</evidence>
<organism evidence="1 2">
    <name type="scientific">Actinacidiphila alni</name>
    <dbReference type="NCBI Taxonomy" id="380248"/>
    <lineage>
        <taxon>Bacteria</taxon>
        <taxon>Bacillati</taxon>
        <taxon>Actinomycetota</taxon>
        <taxon>Actinomycetes</taxon>
        <taxon>Kitasatosporales</taxon>
        <taxon>Streptomycetaceae</taxon>
        <taxon>Actinacidiphila</taxon>
    </lineage>
</organism>
<dbReference type="PANTHER" id="PTHR36221">
    <property type="entry name" value="DUF742 DOMAIN-CONTAINING PROTEIN"/>
    <property type="match status" value="1"/>
</dbReference>
<dbReference type="EMBL" id="FONG01000027">
    <property type="protein sequence ID" value="SFF75091.1"/>
    <property type="molecule type" value="Genomic_DNA"/>
</dbReference>
<dbReference type="AlphaFoldDB" id="A0A1I2LD42"/>
<protein>
    <recommendedName>
        <fullName evidence="3">DUF742 domain-containing protein</fullName>
    </recommendedName>
</protein>
<reference evidence="1 2" key="1">
    <citation type="submission" date="2016-10" db="EMBL/GenBank/DDBJ databases">
        <authorList>
            <person name="de Groot N.N."/>
        </authorList>
    </citation>
    <scope>NUCLEOTIDE SEQUENCE [LARGE SCALE GENOMIC DNA]</scope>
    <source>
        <strain evidence="1 2">CGMCC 4.3510</strain>
    </source>
</reference>
<proteinExistence type="predicted"/>
<keyword evidence="2" id="KW-1185">Reference proteome</keyword>
<gene>
    <name evidence="1" type="ORF">SAMN05216251_12747</name>
</gene>
<dbReference type="Pfam" id="PF05331">
    <property type="entry name" value="DUF742"/>
    <property type="match status" value="1"/>
</dbReference>
<dbReference type="Proteomes" id="UP000199323">
    <property type="component" value="Unassembled WGS sequence"/>
</dbReference>
<evidence type="ECO:0000313" key="1">
    <source>
        <dbReference type="EMBL" id="SFF75091.1"/>
    </source>
</evidence>